<feature type="region of interest" description="Disordered" evidence="2">
    <location>
        <begin position="760"/>
        <end position="783"/>
    </location>
</feature>
<feature type="region of interest" description="Disordered" evidence="2">
    <location>
        <begin position="648"/>
        <end position="697"/>
    </location>
</feature>
<dbReference type="EMBL" id="LR824536">
    <property type="protein sequence ID" value="CAH1645201.1"/>
    <property type="molecule type" value="Genomic_DNA"/>
</dbReference>
<feature type="compositionally biased region" description="Basic and acidic residues" evidence="2">
    <location>
        <begin position="369"/>
        <end position="385"/>
    </location>
</feature>
<feature type="region of interest" description="Disordered" evidence="2">
    <location>
        <begin position="533"/>
        <end position="569"/>
    </location>
</feature>
<feature type="compositionally biased region" description="Polar residues" evidence="2">
    <location>
        <begin position="589"/>
        <end position="606"/>
    </location>
</feature>
<keyword evidence="1" id="KW-0175">Coiled coil</keyword>
<feature type="region of interest" description="Disordered" evidence="2">
    <location>
        <begin position="92"/>
        <end position="111"/>
    </location>
</feature>
<feature type="compositionally biased region" description="Polar residues" evidence="2">
    <location>
        <begin position="541"/>
        <end position="554"/>
    </location>
</feature>
<feature type="compositionally biased region" description="Acidic residues" evidence="2">
    <location>
        <begin position="1"/>
        <end position="10"/>
    </location>
</feature>
<feature type="compositionally biased region" description="Polar residues" evidence="2">
    <location>
        <begin position="264"/>
        <end position="303"/>
    </location>
</feature>
<feature type="region of interest" description="Disordered" evidence="2">
    <location>
        <begin position="250"/>
        <end position="520"/>
    </location>
</feature>
<feature type="region of interest" description="Disordered" evidence="2">
    <location>
        <begin position="586"/>
        <end position="626"/>
    </location>
</feature>
<evidence type="ECO:0000313" key="4">
    <source>
        <dbReference type="Proteomes" id="UP001153321"/>
    </source>
</evidence>
<feature type="compositionally biased region" description="Basic and acidic residues" evidence="2">
    <location>
        <begin position="401"/>
        <end position="414"/>
    </location>
</feature>
<feature type="compositionally biased region" description="Polar residues" evidence="2">
    <location>
        <begin position="648"/>
        <end position="672"/>
    </location>
</feature>
<dbReference type="Proteomes" id="UP001153321">
    <property type="component" value="Chromosome 5"/>
</dbReference>
<feature type="compositionally biased region" description="Low complexity" evidence="2">
    <location>
        <begin position="608"/>
        <end position="625"/>
    </location>
</feature>
<proteinExistence type="predicted"/>
<evidence type="ECO:0000256" key="2">
    <source>
        <dbReference type="SAM" id="MobiDB-lite"/>
    </source>
</evidence>
<evidence type="ECO:0000313" key="3">
    <source>
        <dbReference type="EMBL" id="CAH1645201.1"/>
    </source>
</evidence>
<feature type="region of interest" description="Disordered" evidence="2">
    <location>
        <begin position="1"/>
        <end position="83"/>
    </location>
</feature>
<organism evidence="3 4">
    <name type="scientific">Spodoptera littoralis</name>
    <name type="common">Egyptian cotton leafworm</name>
    <dbReference type="NCBI Taxonomy" id="7109"/>
    <lineage>
        <taxon>Eukaryota</taxon>
        <taxon>Metazoa</taxon>
        <taxon>Ecdysozoa</taxon>
        <taxon>Arthropoda</taxon>
        <taxon>Hexapoda</taxon>
        <taxon>Insecta</taxon>
        <taxon>Pterygota</taxon>
        <taxon>Neoptera</taxon>
        <taxon>Endopterygota</taxon>
        <taxon>Lepidoptera</taxon>
        <taxon>Glossata</taxon>
        <taxon>Ditrysia</taxon>
        <taxon>Noctuoidea</taxon>
        <taxon>Noctuidae</taxon>
        <taxon>Amphipyrinae</taxon>
        <taxon>Spodoptera</taxon>
    </lineage>
</organism>
<feature type="compositionally biased region" description="Basic and acidic residues" evidence="2">
    <location>
        <begin position="44"/>
        <end position="69"/>
    </location>
</feature>
<protein>
    <submittedName>
        <fullName evidence="3">Uncharacterized protein</fullName>
    </submittedName>
</protein>
<evidence type="ECO:0000256" key="1">
    <source>
        <dbReference type="SAM" id="Coils"/>
    </source>
</evidence>
<feature type="compositionally biased region" description="Acidic residues" evidence="2">
    <location>
        <begin position="682"/>
        <end position="696"/>
    </location>
</feature>
<accession>A0A9P0N8E9</accession>
<sequence length="783" mass="85939">MKQLGDDETDYSNWPGGPITDAGPKYEMDEMQQDTPDMSQFPDTQRHFGKDSATDVRKEAPLSHSTAERRHSRYFAWPSDNREPDAISMAQNIEDENQAGPPENPINKDPRANLKSILRIVAGTAKKLMGRVSDPELTAAGDELLLEEDAEATEALLKQFEKAKKQEKDVIKRQRTRKQSLFFHAPDETTEKHLVTLDMGSMQKLDQSESDHLPVKPLTTIENSNALRLGKEKSKVVDTVSKVELTIDIEGALAENETKEKAAPSQSIREFSRIQATQGTPYISRATTSKQPTQDKMTPTSQIPKDPPSARKLNVPSPLSYPEQRSDQKSTQPDKEKALDSLAIKDKTKSIAPMADTSPPISSKAPLGDAREEQLLGTSKSKDVILKSATGPTPTFIALKEPSKSDESRLERSTKSKIMSIPVIMSSSPAPDSTNVHRREEEVPNIVADTGSTRLISEALVNQHDTKNQPASEAISSKLDMPQNLSPKVQSKRDRDVEQNAETTSKIDTPRPGLGRWSSQPIDEIKNILTPYRASDVVSGPSRSRISASQNLNTETKDEDEDIQSVTDTQEIKLRSSAGLSASYIKSKPVTSTETVLEDSQVSRSSKPAGTTSTAPTLATAATEPDTSKPYIPITLSYLQPNINQDIQRSGQNAQPVKDITNISASKPSETQTLRESKADTVDSEIPETRPDEDEASLISGATSEEQSIKTVDLTKPSTVTVYEPALTPAPSTAIDSRTVESSTARATRKSFMKKQIIYDPNRTNYDDDDNDGTTSQGKLVYL</sequence>
<feature type="compositionally biased region" description="Basic and acidic residues" evidence="2">
    <location>
        <begin position="324"/>
        <end position="349"/>
    </location>
</feature>
<name>A0A9P0N8E9_SPOLI</name>
<feature type="coiled-coil region" evidence="1">
    <location>
        <begin position="150"/>
        <end position="177"/>
    </location>
</feature>
<keyword evidence="4" id="KW-1185">Reference proteome</keyword>
<feature type="compositionally biased region" description="Polar residues" evidence="2">
    <location>
        <begin position="33"/>
        <end position="43"/>
    </location>
</feature>
<gene>
    <name evidence="3" type="ORF">SPLIT_LOCUS10554</name>
</gene>
<dbReference type="AlphaFoldDB" id="A0A9P0N8E9"/>
<feature type="compositionally biased region" description="Low complexity" evidence="2">
    <location>
        <begin position="416"/>
        <end position="429"/>
    </location>
</feature>
<reference evidence="3" key="1">
    <citation type="submission" date="2022-02" db="EMBL/GenBank/DDBJ databases">
        <authorList>
            <person name="King R."/>
        </authorList>
    </citation>
    <scope>NUCLEOTIDE SEQUENCE</scope>
</reference>